<dbReference type="GeneID" id="25321012"/>
<feature type="region of interest" description="Disordered" evidence="1">
    <location>
        <begin position="1"/>
        <end position="29"/>
    </location>
</feature>
<proteinExistence type="predicted"/>
<dbReference type="Proteomes" id="UP000053958">
    <property type="component" value="Unassembled WGS sequence"/>
</dbReference>
<evidence type="ECO:0000313" key="2">
    <source>
        <dbReference type="EMBL" id="KKA17310.1"/>
    </source>
</evidence>
<accession>A0A0F4YGT9</accession>
<dbReference type="AlphaFoldDB" id="A0A0F4YGT9"/>
<evidence type="ECO:0000256" key="1">
    <source>
        <dbReference type="SAM" id="MobiDB-lite"/>
    </source>
</evidence>
<sequence length="121" mass="13548">SSWTVEISSPPGPDSSSQPAAKIKNENKPRSPLSFVVLSRGEAAEYTHETVLLLVYGLSIRTPHAHRSTRGFQVATRENRAKSGKCQISEVEIPYLTFQDVRHSGNIFHSQASQLYRWLLI</sequence>
<organism evidence="2 3">
    <name type="scientific">Rasamsonia emersonii (strain ATCC 16479 / CBS 393.64 / IMI 116815)</name>
    <dbReference type="NCBI Taxonomy" id="1408163"/>
    <lineage>
        <taxon>Eukaryota</taxon>
        <taxon>Fungi</taxon>
        <taxon>Dikarya</taxon>
        <taxon>Ascomycota</taxon>
        <taxon>Pezizomycotina</taxon>
        <taxon>Eurotiomycetes</taxon>
        <taxon>Eurotiomycetidae</taxon>
        <taxon>Eurotiales</taxon>
        <taxon>Trichocomaceae</taxon>
        <taxon>Rasamsonia</taxon>
    </lineage>
</organism>
<dbReference type="EMBL" id="LASV01000671">
    <property type="protein sequence ID" value="KKA17310.1"/>
    <property type="molecule type" value="Genomic_DNA"/>
</dbReference>
<gene>
    <name evidence="2" type="ORF">T310_8896</name>
</gene>
<protein>
    <submittedName>
        <fullName evidence="2">Uncharacterized protein</fullName>
    </submittedName>
</protein>
<keyword evidence="3" id="KW-1185">Reference proteome</keyword>
<reference evidence="2 3" key="1">
    <citation type="submission" date="2015-04" db="EMBL/GenBank/DDBJ databases">
        <authorList>
            <person name="Heijne W.H."/>
            <person name="Fedorova N.D."/>
            <person name="Nierman W.C."/>
            <person name="Vollebregt A.W."/>
            <person name="Zhao Z."/>
            <person name="Wu L."/>
            <person name="Kumar M."/>
            <person name="Stam H."/>
            <person name="van den Berg M.A."/>
            <person name="Pel H.J."/>
        </authorList>
    </citation>
    <scope>NUCLEOTIDE SEQUENCE [LARGE SCALE GENOMIC DNA]</scope>
    <source>
        <strain evidence="2 3">CBS 393.64</strain>
    </source>
</reference>
<name>A0A0F4YGT9_RASE3</name>
<evidence type="ECO:0000313" key="3">
    <source>
        <dbReference type="Proteomes" id="UP000053958"/>
    </source>
</evidence>
<dbReference type="RefSeq" id="XP_013323922.1">
    <property type="nucleotide sequence ID" value="XM_013468468.1"/>
</dbReference>
<feature type="non-terminal residue" evidence="2">
    <location>
        <position position="1"/>
    </location>
</feature>
<comment type="caution">
    <text evidence="2">The sequence shown here is derived from an EMBL/GenBank/DDBJ whole genome shotgun (WGS) entry which is preliminary data.</text>
</comment>